<evidence type="ECO:0000313" key="1">
    <source>
        <dbReference type="EMBL" id="MHO04686.1"/>
    </source>
</evidence>
<sequence length="168" mass="19275">MIMQSLSLEPAILQQYWQDVSPELGELFSLLETHESWVADKKSGEIENRLIQFGKKVDELSDPSVLLTASRSDLLVFFCYLSSSKAMRLLDYLESHTMSRGLGNKLLEHLFGVHEQELAEIGASPQLIELLAARLEMVLRAPYLREIFRPERIHSFANALRVYHESKE</sequence>
<proteinExistence type="predicted"/>
<dbReference type="AlphaFoldDB" id="A0A3L0VXF9"/>
<gene>
    <name evidence="1" type="ORF">D9F05_09905</name>
</gene>
<dbReference type="EMBL" id="RNRV01000013">
    <property type="protein sequence ID" value="MHO04686.1"/>
    <property type="molecule type" value="Genomic_DNA"/>
</dbReference>
<dbReference type="InterPro" id="IPR057079">
    <property type="entry name" value="IcmW-like"/>
</dbReference>
<name>A0A3L0VXF9_ECOLX</name>
<comment type="caution">
    <text evidence="1">The sequence shown here is derived from an EMBL/GenBank/DDBJ whole genome shotgun (WGS) entry which is preliminary data.</text>
</comment>
<reference evidence="1" key="1">
    <citation type="submission" date="2018-10" db="EMBL/GenBank/DDBJ databases">
        <authorList>
            <consortium name="NARMS: The National Antimicrobial Resistance Monitoring System"/>
        </authorList>
    </citation>
    <scope>NUCLEOTIDE SEQUENCE [LARGE SCALE GENOMIC DNA]</scope>
    <source>
        <strain evidence="1">CVM N17EC0388</strain>
    </source>
</reference>
<protein>
    <submittedName>
        <fullName evidence="1">Uncharacterized protein</fullName>
    </submittedName>
</protein>
<organism evidence="1">
    <name type="scientific">Escherichia coli</name>
    <dbReference type="NCBI Taxonomy" id="562"/>
    <lineage>
        <taxon>Bacteria</taxon>
        <taxon>Pseudomonadati</taxon>
        <taxon>Pseudomonadota</taxon>
        <taxon>Gammaproteobacteria</taxon>
        <taxon>Enterobacterales</taxon>
        <taxon>Enterobacteriaceae</taxon>
        <taxon>Escherichia</taxon>
    </lineage>
</organism>
<dbReference type="Pfam" id="PF23130">
    <property type="entry name" value="IcmW"/>
    <property type="match status" value="1"/>
</dbReference>
<accession>A0A3L0VXF9</accession>